<reference evidence="3" key="1">
    <citation type="journal article" date="2006" name="PLoS Biol.">
        <title>Macronuclear genome sequence of the ciliate Tetrahymena thermophila, a model eukaryote.</title>
        <authorList>
            <person name="Eisen J.A."/>
            <person name="Coyne R.S."/>
            <person name="Wu M."/>
            <person name="Wu D."/>
            <person name="Thiagarajan M."/>
            <person name="Wortman J.R."/>
            <person name="Badger J.H."/>
            <person name="Ren Q."/>
            <person name="Amedeo P."/>
            <person name="Jones K.M."/>
            <person name="Tallon L.J."/>
            <person name="Delcher A.L."/>
            <person name="Salzberg S.L."/>
            <person name="Silva J.C."/>
            <person name="Haas B.J."/>
            <person name="Majoros W.H."/>
            <person name="Farzad M."/>
            <person name="Carlton J.M."/>
            <person name="Smith R.K. Jr."/>
            <person name="Garg J."/>
            <person name="Pearlman R.E."/>
            <person name="Karrer K.M."/>
            <person name="Sun L."/>
            <person name="Manning G."/>
            <person name="Elde N.C."/>
            <person name="Turkewitz A.P."/>
            <person name="Asai D.J."/>
            <person name="Wilkes D.E."/>
            <person name="Wang Y."/>
            <person name="Cai H."/>
            <person name="Collins K."/>
            <person name="Stewart B.A."/>
            <person name="Lee S.R."/>
            <person name="Wilamowska K."/>
            <person name="Weinberg Z."/>
            <person name="Ruzzo W.L."/>
            <person name="Wloga D."/>
            <person name="Gaertig J."/>
            <person name="Frankel J."/>
            <person name="Tsao C.-C."/>
            <person name="Gorovsky M.A."/>
            <person name="Keeling P.J."/>
            <person name="Waller R.F."/>
            <person name="Patron N.J."/>
            <person name="Cherry J.M."/>
            <person name="Stover N.A."/>
            <person name="Krieger C.J."/>
            <person name="del Toro C."/>
            <person name="Ryder H.F."/>
            <person name="Williamson S.C."/>
            <person name="Barbeau R.A."/>
            <person name="Hamilton E.P."/>
            <person name="Orias E."/>
        </authorList>
    </citation>
    <scope>NUCLEOTIDE SEQUENCE [LARGE SCALE GENOMIC DNA]</scope>
    <source>
        <strain evidence="3">SB210</strain>
    </source>
</reference>
<feature type="transmembrane region" description="Helical" evidence="1">
    <location>
        <begin position="144"/>
        <end position="167"/>
    </location>
</feature>
<evidence type="ECO:0000313" key="2">
    <source>
        <dbReference type="EMBL" id="EWS74122.1"/>
    </source>
</evidence>
<dbReference type="RefSeq" id="XP_012653343.1">
    <property type="nucleotide sequence ID" value="XM_012797889.1"/>
</dbReference>
<dbReference type="InterPro" id="IPR032675">
    <property type="entry name" value="LRR_dom_sf"/>
</dbReference>
<gene>
    <name evidence="2" type="ORF">TTHERM_001469341</name>
</gene>
<dbReference type="InParanoid" id="W7X9X3"/>
<proteinExistence type="predicted"/>
<accession>W7X9X3</accession>
<protein>
    <submittedName>
        <fullName evidence="2">Transmembrane protein, putative</fullName>
    </submittedName>
</protein>
<keyword evidence="1" id="KW-1133">Transmembrane helix</keyword>
<dbReference type="EMBL" id="GG662675">
    <property type="protein sequence ID" value="EWS74122.1"/>
    <property type="molecule type" value="Genomic_DNA"/>
</dbReference>
<keyword evidence="3" id="KW-1185">Reference proteome</keyword>
<keyword evidence="1 2" id="KW-0812">Transmembrane</keyword>
<evidence type="ECO:0000256" key="1">
    <source>
        <dbReference type="SAM" id="Phobius"/>
    </source>
</evidence>
<name>W7X9X3_TETTS</name>
<organism evidence="2 3">
    <name type="scientific">Tetrahymena thermophila (strain SB210)</name>
    <dbReference type="NCBI Taxonomy" id="312017"/>
    <lineage>
        <taxon>Eukaryota</taxon>
        <taxon>Sar</taxon>
        <taxon>Alveolata</taxon>
        <taxon>Ciliophora</taxon>
        <taxon>Intramacronucleata</taxon>
        <taxon>Oligohymenophorea</taxon>
        <taxon>Hymenostomatida</taxon>
        <taxon>Tetrahymenina</taxon>
        <taxon>Tetrahymenidae</taxon>
        <taxon>Tetrahymena</taxon>
    </lineage>
</organism>
<dbReference type="Proteomes" id="UP000009168">
    <property type="component" value="Unassembled WGS sequence"/>
</dbReference>
<dbReference type="KEGG" id="tet:TTHERM_001469341"/>
<dbReference type="GeneID" id="24442371"/>
<evidence type="ECO:0000313" key="3">
    <source>
        <dbReference type="Proteomes" id="UP000009168"/>
    </source>
</evidence>
<dbReference type="Gene3D" id="3.80.10.10">
    <property type="entry name" value="Ribonuclease Inhibitor"/>
    <property type="match status" value="1"/>
</dbReference>
<keyword evidence="1" id="KW-0472">Membrane</keyword>
<sequence>MNIPEYIEECRVKYLTEFLNSNFQNKKHLQIALIKGKEIFDALQQCQDLTNLDIDCDAISSYEEDFNQVWLGLSKCQNLTTLSCSFYECWLESVSFFEGISNLPNLRTFNLSWCYYYVEQVQLFLFLILNKQEIKKAQIIFSQFYFFLQYIISLIIFKGLNYLFYFIQQKIIQQIIKFYTQTLNSKFNEQKDFFEGISKCKNVNHMDLNLQQIISIFFSCFNMKKNILLNIIYIFIKQVRLFL</sequence>
<dbReference type="AlphaFoldDB" id="W7X9X3"/>
<dbReference type="SUPFAM" id="SSF52047">
    <property type="entry name" value="RNI-like"/>
    <property type="match status" value="1"/>
</dbReference>